<proteinExistence type="predicted"/>
<evidence type="ECO:0000313" key="3">
    <source>
        <dbReference type="Proteomes" id="UP000002191"/>
    </source>
</evidence>
<dbReference type="RefSeq" id="WP_013514206.1">
    <property type="nucleotide sequence ID" value="NC_014844.1"/>
</dbReference>
<feature type="chain" id="PRO_5003211328" evidence="1">
    <location>
        <begin position="24"/>
        <end position="245"/>
    </location>
</feature>
<feature type="signal peptide" evidence="1">
    <location>
        <begin position="1"/>
        <end position="23"/>
    </location>
</feature>
<name>E6VUN4_PSEA9</name>
<organism evidence="2 3">
    <name type="scientific">Pseudodesulfovibrio aespoeensis (strain ATCC 700646 / DSM 10631 / Aspo-2)</name>
    <name type="common">Desulfovibrio aespoeensis</name>
    <dbReference type="NCBI Taxonomy" id="643562"/>
    <lineage>
        <taxon>Bacteria</taxon>
        <taxon>Pseudomonadati</taxon>
        <taxon>Thermodesulfobacteriota</taxon>
        <taxon>Desulfovibrionia</taxon>
        <taxon>Desulfovibrionales</taxon>
        <taxon>Desulfovibrionaceae</taxon>
    </lineage>
</organism>
<dbReference type="AlphaFoldDB" id="E6VUN4"/>
<keyword evidence="3" id="KW-1185">Reference proteome</keyword>
<dbReference type="KEGG" id="das:Daes_1261"/>
<evidence type="ECO:0000256" key="1">
    <source>
        <dbReference type="SAM" id="SignalP"/>
    </source>
</evidence>
<accession>E6VUN4</accession>
<reference evidence="2 3" key="2">
    <citation type="journal article" date="2014" name="Genome Announc.">
        <title>Complete Genome Sequence of the Subsurface, Mesophilic Sulfate-Reducing Bacterium Desulfovibrio aespoeensis Aspo-2.</title>
        <authorList>
            <person name="Pedersen K."/>
            <person name="Bengtsson A."/>
            <person name="Edlund J."/>
            <person name="Rabe L."/>
            <person name="Hazen T."/>
            <person name="Chakraborty R."/>
            <person name="Goodwin L."/>
            <person name="Shapiro N."/>
        </authorList>
    </citation>
    <scope>NUCLEOTIDE SEQUENCE [LARGE SCALE GENOMIC DNA]</scope>
    <source>
        <strain evidence="3">ATCC 700646 / DSM 10631 / Aspo-2</strain>
    </source>
</reference>
<reference evidence="3" key="1">
    <citation type="submission" date="2010-12" db="EMBL/GenBank/DDBJ databases">
        <title>Complete sequence of Desulfovibrio aespoeensis Aspo-2.</title>
        <authorList>
            <consortium name="US DOE Joint Genome Institute"/>
            <person name="Lucas S."/>
            <person name="Copeland A."/>
            <person name="Lapidus A."/>
            <person name="Cheng J.-F."/>
            <person name="Goodwin L."/>
            <person name="Pitluck S."/>
            <person name="Chertkov O."/>
            <person name="Misra M."/>
            <person name="Detter J.C."/>
            <person name="Han C."/>
            <person name="Tapia R."/>
            <person name="Land M."/>
            <person name="Hauser L."/>
            <person name="Kyrpides N."/>
            <person name="Ivanova N."/>
            <person name="Ovchinnikova G."/>
            <person name="Pedersen K."/>
            <person name="Jagevall S."/>
            <person name="Hazen T."/>
            <person name="Woyke T."/>
        </authorList>
    </citation>
    <scope>NUCLEOTIDE SEQUENCE [LARGE SCALE GENOMIC DNA]</scope>
    <source>
        <strain evidence="3">ATCC 700646 / DSM 10631 / Aspo-2</strain>
    </source>
</reference>
<sequence length="245" mass="26402" precursor="true">MPKLISLFLGFALLGGFALPAAAFTPDNGEISRLMQRHYGGLTSWEAVMTFPEQPGVSAHVWHSRGRWRQEWQGEGAARAVGVNGRVVAACTQQGFPLSPLFVWLPPSPVATWQSWGVGIASRSFGFCGDAPCLMLGAEPGDEVSPAVHLHNESGTPLLVRYRSGPGVITVRFGEYRTVGGFQVPQRLSVDLGGTTLEARVEWIAVNRADSDSLYALDTPDVAPCAEPPAPFGLLRDSFRTPTLE</sequence>
<dbReference type="STRING" id="643562.Daes_1261"/>
<keyword evidence="1" id="KW-0732">Signal</keyword>
<protein>
    <submittedName>
        <fullName evidence="2">Uncharacterized protein</fullName>
    </submittedName>
</protein>
<dbReference type="eggNOG" id="ENOG502ZI0N">
    <property type="taxonomic scope" value="Bacteria"/>
</dbReference>
<gene>
    <name evidence="2" type="ordered locus">Daes_1261</name>
</gene>
<dbReference type="HOGENOM" id="CLU_1141141_0_0_7"/>
<evidence type="ECO:0000313" key="2">
    <source>
        <dbReference type="EMBL" id="ADU62275.1"/>
    </source>
</evidence>
<dbReference type="EMBL" id="CP002431">
    <property type="protein sequence ID" value="ADU62275.1"/>
    <property type="molecule type" value="Genomic_DNA"/>
</dbReference>
<dbReference type="Proteomes" id="UP000002191">
    <property type="component" value="Chromosome"/>
</dbReference>